<dbReference type="AlphaFoldDB" id="A0A0A8ZNL8"/>
<reference evidence="1" key="1">
    <citation type="submission" date="2014-09" db="EMBL/GenBank/DDBJ databases">
        <authorList>
            <person name="Magalhaes I.L.F."/>
            <person name="Oliveira U."/>
            <person name="Santos F.R."/>
            <person name="Vidigal T.H.D.A."/>
            <person name="Brescovit A.D."/>
            <person name="Santos A.J."/>
        </authorList>
    </citation>
    <scope>NUCLEOTIDE SEQUENCE</scope>
    <source>
        <tissue evidence="1">Shoot tissue taken approximately 20 cm above the soil surface</tissue>
    </source>
</reference>
<reference evidence="1" key="2">
    <citation type="journal article" date="2015" name="Data Brief">
        <title>Shoot transcriptome of the giant reed, Arundo donax.</title>
        <authorList>
            <person name="Barrero R.A."/>
            <person name="Guerrero F.D."/>
            <person name="Moolhuijzen P."/>
            <person name="Goolsby J.A."/>
            <person name="Tidwell J."/>
            <person name="Bellgard S.E."/>
            <person name="Bellgard M.I."/>
        </authorList>
    </citation>
    <scope>NUCLEOTIDE SEQUENCE</scope>
    <source>
        <tissue evidence="1">Shoot tissue taken approximately 20 cm above the soil surface</tissue>
    </source>
</reference>
<proteinExistence type="predicted"/>
<name>A0A0A8ZNL8_ARUDO</name>
<organism evidence="1">
    <name type="scientific">Arundo donax</name>
    <name type="common">Giant reed</name>
    <name type="synonym">Donax arundinaceus</name>
    <dbReference type="NCBI Taxonomy" id="35708"/>
    <lineage>
        <taxon>Eukaryota</taxon>
        <taxon>Viridiplantae</taxon>
        <taxon>Streptophyta</taxon>
        <taxon>Embryophyta</taxon>
        <taxon>Tracheophyta</taxon>
        <taxon>Spermatophyta</taxon>
        <taxon>Magnoliopsida</taxon>
        <taxon>Liliopsida</taxon>
        <taxon>Poales</taxon>
        <taxon>Poaceae</taxon>
        <taxon>PACMAD clade</taxon>
        <taxon>Arundinoideae</taxon>
        <taxon>Arundineae</taxon>
        <taxon>Arundo</taxon>
    </lineage>
</organism>
<protein>
    <submittedName>
        <fullName evidence="1">Uncharacterized protein</fullName>
    </submittedName>
</protein>
<dbReference type="EMBL" id="GBRH01257499">
    <property type="protein sequence ID" value="JAD40396.1"/>
    <property type="molecule type" value="Transcribed_RNA"/>
</dbReference>
<sequence length="43" mass="5192">MRIKKCPCLSYIYVVTKQKCRTGLQWPDEMRRGTDCRLIQLYP</sequence>
<evidence type="ECO:0000313" key="1">
    <source>
        <dbReference type="EMBL" id="JAD40396.1"/>
    </source>
</evidence>
<accession>A0A0A8ZNL8</accession>